<proteinExistence type="predicted"/>
<name>A0A1T0C2M0_STRMT</name>
<dbReference type="Proteomes" id="UP000190652">
    <property type="component" value="Unassembled WGS sequence"/>
</dbReference>
<comment type="caution">
    <text evidence="1">The sequence shown here is derived from an EMBL/GenBank/DDBJ whole genome shotgun (WGS) entry which is preliminary data.</text>
</comment>
<protein>
    <submittedName>
        <fullName evidence="1">Phage abortive infection protein</fullName>
    </submittedName>
</protein>
<evidence type="ECO:0000313" key="2">
    <source>
        <dbReference type="Proteomes" id="UP000190652"/>
    </source>
</evidence>
<dbReference type="EMBL" id="MUYO01000006">
    <property type="protein sequence ID" value="OOS16492.1"/>
    <property type="molecule type" value="Genomic_DNA"/>
</dbReference>
<accession>A0A1T0C2M0</accession>
<dbReference type="AlphaFoldDB" id="A0A1T0C2M0"/>
<gene>
    <name evidence="1" type="ORF">B0686_10225</name>
</gene>
<dbReference type="Pfam" id="PF14253">
    <property type="entry name" value="AbiH"/>
    <property type="match status" value="1"/>
</dbReference>
<reference evidence="1 2" key="1">
    <citation type="submission" date="2017-02" db="EMBL/GenBank/DDBJ databases">
        <title>Draft genome sequence of Streptococcus mitis CCUG 63687.</title>
        <authorList>
            <person name="Salva-Serra F."/>
            <person name="Engstrom-Jakobsson H."/>
            <person name="Thorell K."/>
            <person name="Jaen-Luchoro D."/>
            <person name="Gonzales-Siles L."/>
            <person name="Karlsson R."/>
            <person name="Yazdan S."/>
            <person name="Boulund F."/>
            <person name="Johnning A."/>
            <person name="Engstrand L."/>
            <person name="Kristiansson E."/>
            <person name="Moore E."/>
        </authorList>
    </citation>
    <scope>NUCLEOTIDE SEQUENCE [LARGE SCALE GENOMIC DNA]</scope>
    <source>
        <strain evidence="1 2">CCUG 63687</strain>
    </source>
</reference>
<sequence length="494" mass="57904">MVKKYIVVGNGFDINIGLKSSYQSFLYDIGENYKLKEPSDFYKFNPLFQKDINDNWSDFEGVFENLIFNANSIEDKKLACQTVDTYNQALERLELQFYTYLSREYRRWKQRIVGEVNPVYRSIFRDAKVFNFNYTNTLADIGLQDLADKVYQVHGSLENRNIILGGGFLEHDRISEIDLSNSTDNDKLVRIKKDHLLLKERDEMPRDIEPDDEMDLYILGHSIAGTDLNFLSKWIKKARKIYLFYYKRDYSDKMQTLLQNFKRDVVEKVQLIPFVDVLVDKEQALEFNLSGENLSEEEKGEEELLLFQKLFNLNIPQNKEFEKIWITASSLEPSDIRSIQLKSDADCEGLEWILKFIEFEENDKSKEIPIEFEEVRGSVGFLTLILSDSFKVLLSNCSELRIKDCSIFTDDLFDNLKGSRCSAIRIWDSRLTTEKESIDLSDFPNLEEIEIQNSTFTSHILQECEKEFHFIHPGNAQLELKVNVDSMNLIKERE</sequence>
<evidence type="ECO:0000313" key="1">
    <source>
        <dbReference type="EMBL" id="OOS16492.1"/>
    </source>
</evidence>
<dbReference type="InterPro" id="IPR025935">
    <property type="entry name" value="AbiH"/>
</dbReference>
<organism evidence="1 2">
    <name type="scientific">Streptococcus mitis</name>
    <dbReference type="NCBI Taxonomy" id="28037"/>
    <lineage>
        <taxon>Bacteria</taxon>
        <taxon>Bacillati</taxon>
        <taxon>Bacillota</taxon>
        <taxon>Bacilli</taxon>
        <taxon>Lactobacillales</taxon>
        <taxon>Streptococcaceae</taxon>
        <taxon>Streptococcus</taxon>
        <taxon>Streptococcus mitis group</taxon>
    </lineage>
</organism>
<dbReference type="RefSeq" id="WP_078353095.1">
    <property type="nucleotide sequence ID" value="NZ_MUYO01000006.1"/>
</dbReference>